<dbReference type="EMBL" id="JBBYXI010000002">
    <property type="protein sequence ID" value="MEN3930640.1"/>
    <property type="molecule type" value="Genomic_DNA"/>
</dbReference>
<evidence type="ECO:0000313" key="2">
    <source>
        <dbReference type="EMBL" id="MEN3930640.1"/>
    </source>
</evidence>
<organism evidence="2 3">
    <name type="scientific">Hohaiivirga grylli</name>
    <dbReference type="NCBI Taxonomy" id="3133970"/>
    <lineage>
        <taxon>Bacteria</taxon>
        <taxon>Pseudomonadati</taxon>
        <taxon>Pseudomonadota</taxon>
        <taxon>Alphaproteobacteria</taxon>
        <taxon>Hyphomicrobiales</taxon>
        <taxon>Methylobacteriaceae</taxon>
        <taxon>Hohaiivirga</taxon>
    </lineage>
</organism>
<reference evidence="2 3" key="1">
    <citation type="submission" date="2024-04" db="EMBL/GenBank/DDBJ databases">
        <title>A novel species isolated from cricket.</title>
        <authorList>
            <person name="Wang H.-C."/>
        </authorList>
    </citation>
    <scope>NUCLEOTIDE SEQUENCE [LARGE SCALE GENOMIC DNA]</scope>
    <source>
        <strain evidence="2 3">WL0021</strain>
    </source>
</reference>
<evidence type="ECO:0000313" key="3">
    <source>
        <dbReference type="Proteomes" id="UP001418637"/>
    </source>
</evidence>
<proteinExistence type="predicted"/>
<dbReference type="PROSITE" id="PS51257">
    <property type="entry name" value="PROKAR_LIPOPROTEIN"/>
    <property type="match status" value="1"/>
</dbReference>
<evidence type="ECO:0008006" key="4">
    <source>
        <dbReference type="Google" id="ProtNLM"/>
    </source>
</evidence>
<evidence type="ECO:0000256" key="1">
    <source>
        <dbReference type="SAM" id="MobiDB-lite"/>
    </source>
</evidence>
<gene>
    <name evidence="2" type="ORF">WJT86_06120</name>
</gene>
<accession>A0ABV0BIX7</accession>
<keyword evidence="3" id="KW-1185">Reference proteome</keyword>
<comment type="caution">
    <text evidence="2">The sequence shown here is derived from an EMBL/GenBank/DDBJ whole genome shotgun (WGS) entry which is preliminary data.</text>
</comment>
<feature type="region of interest" description="Disordered" evidence="1">
    <location>
        <begin position="124"/>
        <end position="160"/>
    </location>
</feature>
<dbReference type="Proteomes" id="UP001418637">
    <property type="component" value="Unassembled WGS sequence"/>
</dbReference>
<protein>
    <recommendedName>
        <fullName evidence="4">Lipoprotein</fullName>
    </recommendedName>
</protein>
<dbReference type="RefSeq" id="WP_346336640.1">
    <property type="nucleotide sequence ID" value="NZ_JBBYXI010000002.1"/>
</dbReference>
<sequence>MKTLIASVCLVSFVLAGCRPIIDVSGSNRNLAKMDRGLLDESLAEGQACFHKGYTRYVDILGCYNKAESKTVVLYRNGDLDILHNKLKWRMEIAQARDSGRITTQQAMQQLNKLHLDADAELKRRESLSQGPKPAVNKKVSQPRTQPHKTDYSGNLNFPD</sequence>
<name>A0ABV0BIX7_9HYPH</name>